<keyword evidence="4" id="KW-1185">Reference proteome</keyword>
<feature type="compositionally biased region" description="Low complexity" evidence="1">
    <location>
        <begin position="302"/>
        <end position="319"/>
    </location>
</feature>
<dbReference type="InterPro" id="IPR008906">
    <property type="entry name" value="HATC_C_dom"/>
</dbReference>
<evidence type="ECO:0000259" key="2">
    <source>
        <dbReference type="Pfam" id="PF05699"/>
    </source>
</evidence>
<protein>
    <recommendedName>
        <fullName evidence="2">HAT C-terminal dimerisation domain-containing protein</fullName>
    </recommendedName>
</protein>
<organism evidence="3 4">
    <name type="scientific">Drosophila willistoni</name>
    <name type="common">Fruit fly</name>
    <dbReference type="NCBI Taxonomy" id="7260"/>
    <lineage>
        <taxon>Eukaryota</taxon>
        <taxon>Metazoa</taxon>
        <taxon>Ecdysozoa</taxon>
        <taxon>Arthropoda</taxon>
        <taxon>Hexapoda</taxon>
        <taxon>Insecta</taxon>
        <taxon>Pterygota</taxon>
        <taxon>Neoptera</taxon>
        <taxon>Endopterygota</taxon>
        <taxon>Diptera</taxon>
        <taxon>Brachycera</taxon>
        <taxon>Muscomorpha</taxon>
        <taxon>Ephydroidea</taxon>
        <taxon>Drosophilidae</taxon>
        <taxon>Drosophila</taxon>
        <taxon>Sophophora</taxon>
    </lineage>
</organism>
<dbReference type="InterPro" id="IPR012337">
    <property type="entry name" value="RNaseH-like_sf"/>
</dbReference>
<gene>
    <name evidence="3" type="primary">Dwil\GK27672</name>
    <name evidence="3" type="ORF">Dwil_GK27672</name>
</gene>
<dbReference type="PANTHER" id="PTHR47611">
    <property type="entry name" value="HAT DIMERISATION DOMAIN, C-TERMINAL"/>
    <property type="match status" value="1"/>
</dbReference>
<proteinExistence type="predicted"/>
<dbReference type="EMBL" id="CH963920">
    <property type="protein sequence ID" value="KRF98691.1"/>
    <property type="molecule type" value="Genomic_DNA"/>
</dbReference>
<feature type="compositionally biased region" description="Polar residues" evidence="1">
    <location>
        <begin position="320"/>
        <end position="340"/>
    </location>
</feature>
<feature type="domain" description="HAT C-terminal dimerisation" evidence="2">
    <location>
        <begin position="109"/>
        <end position="163"/>
    </location>
</feature>
<reference evidence="3 4" key="1">
    <citation type="journal article" date="2007" name="Nature">
        <title>Evolution of genes and genomes on the Drosophila phylogeny.</title>
        <authorList>
            <consortium name="Drosophila 12 Genomes Consortium"/>
            <person name="Clark A.G."/>
            <person name="Eisen M.B."/>
            <person name="Smith D.R."/>
            <person name="Bergman C.M."/>
            <person name="Oliver B."/>
            <person name="Markow T.A."/>
            <person name="Kaufman T.C."/>
            <person name="Kellis M."/>
            <person name="Gelbart W."/>
            <person name="Iyer V.N."/>
            <person name="Pollard D.A."/>
            <person name="Sackton T.B."/>
            <person name="Larracuente A.M."/>
            <person name="Singh N.D."/>
            <person name="Abad J.P."/>
            <person name="Abt D.N."/>
            <person name="Adryan B."/>
            <person name="Aguade M."/>
            <person name="Akashi H."/>
            <person name="Anderson W.W."/>
            <person name="Aquadro C.F."/>
            <person name="Ardell D.H."/>
            <person name="Arguello R."/>
            <person name="Artieri C.G."/>
            <person name="Barbash D.A."/>
            <person name="Barker D."/>
            <person name="Barsanti P."/>
            <person name="Batterham P."/>
            <person name="Batzoglou S."/>
            <person name="Begun D."/>
            <person name="Bhutkar A."/>
            <person name="Blanco E."/>
            <person name="Bosak S.A."/>
            <person name="Bradley R.K."/>
            <person name="Brand A.D."/>
            <person name="Brent M.R."/>
            <person name="Brooks A.N."/>
            <person name="Brown R.H."/>
            <person name="Butlin R.K."/>
            <person name="Caggese C."/>
            <person name="Calvi B.R."/>
            <person name="Bernardo de Carvalho A."/>
            <person name="Caspi A."/>
            <person name="Castrezana S."/>
            <person name="Celniker S.E."/>
            <person name="Chang J.L."/>
            <person name="Chapple C."/>
            <person name="Chatterji S."/>
            <person name="Chinwalla A."/>
            <person name="Civetta A."/>
            <person name="Clifton S.W."/>
            <person name="Comeron J.M."/>
            <person name="Costello J.C."/>
            <person name="Coyne J.A."/>
            <person name="Daub J."/>
            <person name="David R.G."/>
            <person name="Delcher A.L."/>
            <person name="Delehaunty K."/>
            <person name="Do C.B."/>
            <person name="Ebling H."/>
            <person name="Edwards K."/>
            <person name="Eickbush T."/>
            <person name="Evans J.D."/>
            <person name="Filipski A."/>
            <person name="Findeiss S."/>
            <person name="Freyhult E."/>
            <person name="Fulton L."/>
            <person name="Fulton R."/>
            <person name="Garcia A.C."/>
            <person name="Gardiner A."/>
            <person name="Garfield D.A."/>
            <person name="Garvin B.E."/>
            <person name="Gibson G."/>
            <person name="Gilbert D."/>
            <person name="Gnerre S."/>
            <person name="Godfrey J."/>
            <person name="Good R."/>
            <person name="Gotea V."/>
            <person name="Gravely B."/>
            <person name="Greenberg A.J."/>
            <person name="Griffiths-Jones S."/>
            <person name="Gross S."/>
            <person name="Guigo R."/>
            <person name="Gustafson E.A."/>
            <person name="Haerty W."/>
            <person name="Hahn M.W."/>
            <person name="Halligan D.L."/>
            <person name="Halpern A.L."/>
            <person name="Halter G.M."/>
            <person name="Han M.V."/>
            <person name="Heger A."/>
            <person name="Hillier L."/>
            <person name="Hinrichs A.S."/>
            <person name="Holmes I."/>
            <person name="Hoskins R.A."/>
            <person name="Hubisz M.J."/>
            <person name="Hultmark D."/>
            <person name="Huntley M.A."/>
            <person name="Jaffe D.B."/>
            <person name="Jagadeeshan S."/>
            <person name="Jeck W.R."/>
            <person name="Johnson J."/>
            <person name="Jones C.D."/>
            <person name="Jordan W.C."/>
            <person name="Karpen G.H."/>
            <person name="Kataoka E."/>
            <person name="Keightley P.D."/>
            <person name="Kheradpour P."/>
            <person name="Kirkness E.F."/>
            <person name="Koerich L.B."/>
            <person name="Kristiansen K."/>
            <person name="Kudrna D."/>
            <person name="Kulathinal R.J."/>
            <person name="Kumar S."/>
            <person name="Kwok R."/>
            <person name="Lander E."/>
            <person name="Langley C.H."/>
            <person name="Lapoint R."/>
            <person name="Lazzaro B.P."/>
            <person name="Lee S.J."/>
            <person name="Levesque L."/>
            <person name="Li R."/>
            <person name="Lin C.F."/>
            <person name="Lin M.F."/>
            <person name="Lindblad-Toh K."/>
            <person name="Llopart A."/>
            <person name="Long M."/>
            <person name="Low L."/>
            <person name="Lozovsky E."/>
            <person name="Lu J."/>
            <person name="Luo M."/>
            <person name="Machado C.A."/>
            <person name="Makalowski W."/>
            <person name="Marzo M."/>
            <person name="Matsuda M."/>
            <person name="Matzkin L."/>
            <person name="McAllister B."/>
            <person name="McBride C.S."/>
            <person name="McKernan B."/>
            <person name="McKernan K."/>
            <person name="Mendez-Lago M."/>
            <person name="Minx P."/>
            <person name="Mollenhauer M.U."/>
            <person name="Montooth K."/>
            <person name="Mount S.M."/>
            <person name="Mu X."/>
            <person name="Myers E."/>
            <person name="Negre B."/>
            <person name="Newfeld S."/>
            <person name="Nielsen R."/>
            <person name="Noor M.A."/>
            <person name="O'Grady P."/>
            <person name="Pachter L."/>
            <person name="Papaceit M."/>
            <person name="Parisi M.J."/>
            <person name="Parisi M."/>
            <person name="Parts L."/>
            <person name="Pedersen J.S."/>
            <person name="Pesole G."/>
            <person name="Phillippy A.M."/>
            <person name="Ponting C.P."/>
            <person name="Pop M."/>
            <person name="Porcelli D."/>
            <person name="Powell J.R."/>
            <person name="Prohaska S."/>
            <person name="Pruitt K."/>
            <person name="Puig M."/>
            <person name="Quesneville H."/>
            <person name="Ram K.R."/>
            <person name="Rand D."/>
            <person name="Rasmussen M.D."/>
            <person name="Reed L.K."/>
            <person name="Reenan R."/>
            <person name="Reily A."/>
            <person name="Remington K.A."/>
            <person name="Rieger T.T."/>
            <person name="Ritchie M.G."/>
            <person name="Robin C."/>
            <person name="Rogers Y.H."/>
            <person name="Rohde C."/>
            <person name="Rozas J."/>
            <person name="Rubenfield M.J."/>
            <person name="Ruiz A."/>
            <person name="Russo S."/>
            <person name="Salzberg S.L."/>
            <person name="Sanchez-Gracia A."/>
            <person name="Saranga D.J."/>
            <person name="Sato H."/>
            <person name="Schaeffer S.W."/>
            <person name="Schatz M.C."/>
            <person name="Schlenke T."/>
            <person name="Schwartz R."/>
            <person name="Segarra C."/>
            <person name="Singh R.S."/>
            <person name="Sirot L."/>
            <person name="Sirota M."/>
            <person name="Sisneros N.B."/>
            <person name="Smith C.D."/>
            <person name="Smith T.F."/>
            <person name="Spieth J."/>
            <person name="Stage D.E."/>
            <person name="Stark A."/>
            <person name="Stephan W."/>
            <person name="Strausberg R.L."/>
            <person name="Strempel S."/>
            <person name="Sturgill D."/>
            <person name="Sutton G."/>
            <person name="Sutton G.G."/>
            <person name="Tao W."/>
            <person name="Teichmann S."/>
            <person name="Tobari Y.N."/>
            <person name="Tomimura Y."/>
            <person name="Tsolas J.M."/>
            <person name="Valente V.L."/>
            <person name="Venter E."/>
            <person name="Venter J.C."/>
            <person name="Vicario S."/>
            <person name="Vieira F.G."/>
            <person name="Vilella A.J."/>
            <person name="Villasante A."/>
            <person name="Walenz B."/>
            <person name="Wang J."/>
            <person name="Wasserman M."/>
            <person name="Watts T."/>
            <person name="Wilson D."/>
            <person name="Wilson R.K."/>
            <person name="Wing R.A."/>
            <person name="Wolfner M.F."/>
            <person name="Wong A."/>
            <person name="Wong G.K."/>
            <person name="Wu C.I."/>
            <person name="Wu G."/>
            <person name="Yamamoto D."/>
            <person name="Yang H.P."/>
            <person name="Yang S.P."/>
            <person name="Yorke J.A."/>
            <person name="Yoshida K."/>
            <person name="Zdobnov E."/>
            <person name="Zhang P."/>
            <person name="Zhang Y."/>
            <person name="Zimin A.V."/>
            <person name="Baldwin J."/>
            <person name="Abdouelleil A."/>
            <person name="Abdulkadir J."/>
            <person name="Abebe A."/>
            <person name="Abera B."/>
            <person name="Abreu J."/>
            <person name="Acer S.C."/>
            <person name="Aftuck L."/>
            <person name="Alexander A."/>
            <person name="An P."/>
            <person name="Anderson E."/>
            <person name="Anderson S."/>
            <person name="Arachi H."/>
            <person name="Azer M."/>
            <person name="Bachantsang P."/>
            <person name="Barry A."/>
            <person name="Bayul T."/>
            <person name="Berlin A."/>
            <person name="Bessette D."/>
            <person name="Bloom T."/>
            <person name="Blye J."/>
            <person name="Boguslavskiy L."/>
            <person name="Bonnet C."/>
            <person name="Boukhgalter B."/>
            <person name="Bourzgui I."/>
            <person name="Brown A."/>
            <person name="Cahill P."/>
            <person name="Channer S."/>
            <person name="Cheshatsang Y."/>
            <person name="Chuda L."/>
            <person name="Citroen M."/>
            <person name="Collymore A."/>
            <person name="Cooke P."/>
            <person name="Costello M."/>
            <person name="D'Aco K."/>
            <person name="Daza R."/>
            <person name="De Haan G."/>
            <person name="DeGray S."/>
            <person name="DeMaso C."/>
            <person name="Dhargay N."/>
            <person name="Dooley K."/>
            <person name="Dooley E."/>
            <person name="Doricent M."/>
            <person name="Dorje P."/>
            <person name="Dorjee K."/>
            <person name="Dupes A."/>
            <person name="Elong R."/>
            <person name="Falk J."/>
            <person name="Farina A."/>
            <person name="Faro S."/>
            <person name="Ferguson D."/>
            <person name="Fisher S."/>
            <person name="Foley C.D."/>
            <person name="Franke A."/>
            <person name="Friedrich D."/>
            <person name="Gadbois L."/>
            <person name="Gearin G."/>
            <person name="Gearin C.R."/>
            <person name="Giannoukos G."/>
            <person name="Goode T."/>
            <person name="Graham J."/>
            <person name="Grandbois E."/>
            <person name="Grewal S."/>
            <person name="Gyaltsen K."/>
            <person name="Hafez N."/>
            <person name="Hagos B."/>
            <person name="Hall J."/>
            <person name="Henson C."/>
            <person name="Hollinger A."/>
            <person name="Honan T."/>
            <person name="Huard M.D."/>
            <person name="Hughes L."/>
            <person name="Hurhula B."/>
            <person name="Husby M.E."/>
            <person name="Kamat A."/>
            <person name="Kanga B."/>
            <person name="Kashin S."/>
            <person name="Khazanovich D."/>
            <person name="Kisner P."/>
            <person name="Lance K."/>
            <person name="Lara M."/>
            <person name="Lee W."/>
            <person name="Lennon N."/>
            <person name="Letendre F."/>
            <person name="LeVine R."/>
            <person name="Lipovsky A."/>
            <person name="Liu X."/>
            <person name="Liu J."/>
            <person name="Liu S."/>
            <person name="Lokyitsang T."/>
            <person name="Lokyitsang Y."/>
            <person name="Lubonja R."/>
            <person name="Lui A."/>
            <person name="MacDonald P."/>
            <person name="Magnisalis V."/>
            <person name="Maru K."/>
            <person name="Matthews C."/>
            <person name="McCusker W."/>
            <person name="McDonough S."/>
            <person name="Mehta T."/>
            <person name="Meldrim J."/>
            <person name="Meneus L."/>
            <person name="Mihai O."/>
            <person name="Mihalev A."/>
            <person name="Mihova T."/>
            <person name="Mittelman R."/>
            <person name="Mlenga V."/>
            <person name="Montmayeur A."/>
            <person name="Mulrain L."/>
            <person name="Navidi A."/>
            <person name="Naylor J."/>
            <person name="Negash T."/>
            <person name="Nguyen T."/>
            <person name="Nguyen N."/>
            <person name="Nicol R."/>
            <person name="Norbu C."/>
            <person name="Norbu N."/>
            <person name="Novod N."/>
            <person name="O'Neill B."/>
            <person name="Osman S."/>
            <person name="Markiewicz E."/>
            <person name="Oyono O.L."/>
            <person name="Patti C."/>
            <person name="Phunkhang P."/>
            <person name="Pierre F."/>
            <person name="Priest M."/>
            <person name="Raghuraman S."/>
            <person name="Rege F."/>
            <person name="Reyes R."/>
            <person name="Rise C."/>
            <person name="Rogov P."/>
            <person name="Ross K."/>
            <person name="Ryan E."/>
            <person name="Settipalli S."/>
            <person name="Shea T."/>
            <person name="Sherpa N."/>
            <person name="Shi L."/>
            <person name="Shih D."/>
            <person name="Sparrow T."/>
            <person name="Spaulding J."/>
            <person name="Stalker J."/>
            <person name="Stange-Thomann N."/>
            <person name="Stavropoulos S."/>
            <person name="Stone C."/>
            <person name="Strader C."/>
            <person name="Tesfaye S."/>
            <person name="Thomson T."/>
            <person name="Thoulutsang Y."/>
            <person name="Thoulutsang D."/>
            <person name="Topham K."/>
            <person name="Topping I."/>
            <person name="Tsamla T."/>
            <person name="Vassiliev H."/>
            <person name="Vo A."/>
            <person name="Wangchuk T."/>
            <person name="Wangdi T."/>
            <person name="Weiand M."/>
            <person name="Wilkinson J."/>
            <person name="Wilson A."/>
            <person name="Yadav S."/>
            <person name="Young G."/>
            <person name="Yu Q."/>
            <person name="Zembek L."/>
            <person name="Zhong D."/>
            <person name="Zimmer A."/>
            <person name="Zwirko Z."/>
            <person name="Jaffe D.B."/>
            <person name="Alvarez P."/>
            <person name="Brockman W."/>
            <person name="Butler J."/>
            <person name="Chin C."/>
            <person name="Gnerre S."/>
            <person name="Grabherr M."/>
            <person name="Kleber M."/>
            <person name="Mauceli E."/>
            <person name="MacCallum I."/>
        </authorList>
    </citation>
    <scope>NUCLEOTIDE SEQUENCE [LARGE SCALE GENOMIC DNA]</scope>
    <source>
        <strain evidence="4">Tucson 14030-0811.24</strain>
    </source>
</reference>
<dbReference type="AlphaFoldDB" id="A0A0Q9WR54"/>
<name>A0A0Q9WR54_DROWI</name>
<dbReference type="Proteomes" id="UP000007798">
    <property type="component" value="Unassembled WGS sequence"/>
</dbReference>
<dbReference type="GO" id="GO:0046983">
    <property type="term" value="F:protein dimerization activity"/>
    <property type="evidence" value="ECO:0007669"/>
    <property type="project" value="InterPro"/>
</dbReference>
<evidence type="ECO:0000256" key="1">
    <source>
        <dbReference type="SAM" id="MobiDB-lite"/>
    </source>
</evidence>
<evidence type="ECO:0000313" key="4">
    <source>
        <dbReference type="Proteomes" id="UP000007798"/>
    </source>
</evidence>
<dbReference type="Pfam" id="PF05699">
    <property type="entry name" value="Dimer_Tnp_hAT"/>
    <property type="match status" value="1"/>
</dbReference>
<dbReference type="InParanoid" id="A0A0Q9WR54"/>
<dbReference type="SUPFAM" id="SSF53098">
    <property type="entry name" value="Ribonuclease H-like"/>
    <property type="match status" value="1"/>
</dbReference>
<sequence>MLTTVGSETCALLIQKVKTKLFPYETRTDPRLGTLLDARFKKEGFQSDGNVQQAAIKLENELSGLKKLAQNQPEDEELPEDSPFLFKFMGKKVEEKRSNNRADAIIMMRQYFEQRNAAHDTDPLQFWKINESQFDGLSRCATKYLSIPSSSVESERIFSKAAKRANGEFIGPSVRQAECASSVTHISGSTDTGTGSINLSEDLFLEDLENTRADIQKVLEKGVLTEVDISQYFIMLVGAKMQRCVVCGSQQAKKNRLYHLSKSPPKIKRHKDRRLSSILQLVLPVHNHWLLMLHLDKGATPGRSRGNSTSSSSGYGSLSDDQQLPESQGRPQHDTLLSSVGDENQKLGNFCVSEASPLYSVPGSGGIIYKGQTTAS</sequence>
<feature type="region of interest" description="Disordered" evidence="1">
    <location>
        <begin position="300"/>
        <end position="340"/>
    </location>
</feature>
<dbReference type="PANTHER" id="PTHR47611:SF1">
    <property type="entry name" value="CCHC-TYPE DOMAIN-CONTAINING PROTEIN"/>
    <property type="match status" value="1"/>
</dbReference>
<dbReference type="OrthoDB" id="2438421at2759"/>
<accession>A0A0Q9WR54</accession>
<evidence type="ECO:0000313" key="3">
    <source>
        <dbReference type="EMBL" id="KRF98691.1"/>
    </source>
</evidence>